<feature type="transmembrane region" description="Helical" evidence="8">
    <location>
        <begin position="199"/>
        <end position="220"/>
    </location>
</feature>
<dbReference type="GO" id="GO:0044780">
    <property type="term" value="P:bacterial-type flagellum assembly"/>
    <property type="evidence" value="ECO:0007669"/>
    <property type="project" value="TreeGrafter"/>
</dbReference>
<dbReference type="PROSITE" id="PS00994">
    <property type="entry name" value="FHIPEP"/>
    <property type="match status" value="1"/>
</dbReference>
<evidence type="ECO:0000313" key="10">
    <source>
        <dbReference type="Proteomes" id="UP000315724"/>
    </source>
</evidence>
<evidence type="ECO:0000256" key="6">
    <source>
        <dbReference type="ARBA" id="ARBA00023136"/>
    </source>
</evidence>
<feature type="transmembrane region" description="Helical" evidence="8">
    <location>
        <begin position="279"/>
        <end position="294"/>
    </location>
</feature>
<dbReference type="InterPro" id="IPR001712">
    <property type="entry name" value="T3SS_FHIPEP"/>
</dbReference>
<dbReference type="RefSeq" id="WP_145200059.1">
    <property type="nucleotide sequence ID" value="NZ_CP036267.1"/>
</dbReference>
<dbReference type="InterPro" id="IPR042193">
    <property type="entry name" value="FHIPEP_3"/>
</dbReference>
<organism evidence="9 10">
    <name type="scientific">Thalassoglobus polymorphus</name>
    <dbReference type="NCBI Taxonomy" id="2527994"/>
    <lineage>
        <taxon>Bacteria</taxon>
        <taxon>Pseudomonadati</taxon>
        <taxon>Planctomycetota</taxon>
        <taxon>Planctomycetia</taxon>
        <taxon>Planctomycetales</taxon>
        <taxon>Planctomycetaceae</taxon>
        <taxon>Thalassoglobus</taxon>
    </lineage>
</organism>
<dbReference type="PIRSF" id="PIRSF005419">
    <property type="entry name" value="FlhA"/>
    <property type="match status" value="1"/>
</dbReference>
<feature type="region of interest" description="Disordered" evidence="7">
    <location>
        <begin position="319"/>
        <end position="345"/>
    </location>
</feature>
<protein>
    <submittedName>
        <fullName evidence="9">Flagellar biosynthesis protein FlhA</fullName>
    </submittedName>
</protein>
<keyword evidence="10" id="KW-1185">Reference proteome</keyword>
<dbReference type="InterPro" id="IPR042196">
    <property type="entry name" value="FHIPEP_4"/>
</dbReference>
<dbReference type="KEGG" id="tpol:Mal48_28270"/>
<dbReference type="InterPro" id="IPR025505">
    <property type="entry name" value="FHIPEP_CS"/>
</dbReference>
<dbReference type="Proteomes" id="UP000315724">
    <property type="component" value="Chromosome"/>
</dbReference>
<accession>A0A517QPP9</accession>
<evidence type="ECO:0000256" key="5">
    <source>
        <dbReference type="ARBA" id="ARBA00022989"/>
    </source>
</evidence>
<dbReference type="InterPro" id="IPR042194">
    <property type="entry name" value="FHIPEP_1"/>
</dbReference>
<feature type="transmembrane region" description="Helical" evidence="8">
    <location>
        <begin position="240"/>
        <end position="258"/>
    </location>
</feature>
<evidence type="ECO:0000256" key="1">
    <source>
        <dbReference type="ARBA" id="ARBA00004651"/>
    </source>
</evidence>
<dbReference type="Pfam" id="PF00771">
    <property type="entry name" value="FHIPEP"/>
    <property type="match status" value="1"/>
</dbReference>
<feature type="transmembrane region" description="Helical" evidence="8">
    <location>
        <begin position="72"/>
        <end position="93"/>
    </location>
</feature>
<dbReference type="PRINTS" id="PR00949">
    <property type="entry name" value="TYPE3IMAPROT"/>
</dbReference>
<proteinExistence type="inferred from homology"/>
<evidence type="ECO:0000256" key="8">
    <source>
        <dbReference type="SAM" id="Phobius"/>
    </source>
</evidence>
<keyword evidence="5 8" id="KW-1133">Transmembrane helix</keyword>
<dbReference type="GO" id="GO:0009306">
    <property type="term" value="P:protein secretion"/>
    <property type="evidence" value="ECO:0007669"/>
    <property type="project" value="InterPro"/>
</dbReference>
<keyword evidence="9" id="KW-0966">Cell projection</keyword>
<dbReference type="PANTHER" id="PTHR30161">
    <property type="entry name" value="FLAGELLAR EXPORT PROTEIN, MEMBRANE FLHA SUBUNIT-RELATED"/>
    <property type="match status" value="1"/>
</dbReference>
<sequence length="711" mass="77535">MNQPQNKIELGLSKSETLLPIGLLGVLVIMLIPLPGFILDLLLAGNLALTILLLLVTMGAKRALDLSVFPSLLLLLTLYRLSLNVATTRSILLSANAGKLVEAFGDYVVGGDLVVGLVVFLILVVIQFVVITKGAGRISEVSARFTLDALPGKQMAIDAELNAGAIDEQTAKGRREQLAQETEFYGAMDGASKFVRGDAIAGMIITAINLVGGVILGMTHGMSIIESLTRYSVLTVGDGLISQIPALIIAVTAGILVTKSNSEETLSEELESQLFRNRRPLWIGVIILVFLALMPGMPKFPFLTLAIALVISLTSRSVSKPGELQTPSAPPGPDAPPEPEDDPGDFLLRDRATIEVGSRLVPLMNSGRGKRLAERITTLRKEFSRERGLWIPPIRVRSQIQMDPQTYRIQIAGRVVASGQLLPEKVLAILPENPGIQIPGEETREPAFQLPAKWIDPALSQQAESHRYTVVDPSSVLITHLGEVLKLHGHELLTRETLKELLDRVREFAPVIVDELRSESVRMAVLQQVLQQLAEDGVPLSDLAHILESISNHSSQLKTADDLTDAVRADLGRLICDRYCLPNGDLRVLAFEPQLEARLREQVRDQQLAVGPDSLEAMLEQIQAAWKNSQRADQPLALLVDRVLRRPLRKLFRRSAPHLGVVAYQEVPGDLGIDPVEFIPYRTIFPENVGIGDSIVPTAGSENEGLRNNAA</sequence>
<keyword evidence="9" id="KW-0969">Cilium</keyword>
<evidence type="ECO:0000313" key="9">
    <source>
        <dbReference type="EMBL" id="QDT33574.1"/>
    </source>
</evidence>
<evidence type="ECO:0000256" key="2">
    <source>
        <dbReference type="ARBA" id="ARBA00008835"/>
    </source>
</evidence>
<dbReference type="PANTHER" id="PTHR30161:SF1">
    <property type="entry name" value="FLAGELLAR BIOSYNTHESIS PROTEIN FLHA-RELATED"/>
    <property type="match status" value="1"/>
</dbReference>
<comment type="subcellular location">
    <subcellularLocation>
        <location evidence="1">Cell membrane</location>
        <topology evidence="1">Multi-pass membrane protein</topology>
    </subcellularLocation>
</comment>
<dbReference type="EMBL" id="CP036267">
    <property type="protein sequence ID" value="QDT33574.1"/>
    <property type="molecule type" value="Genomic_DNA"/>
</dbReference>
<feature type="transmembrane region" description="Helical" evidence="8">
    <location>
        <begin position="17"/>
        <end position="35"/>
    </location>
</feature>
<dbReference type="Gene3D" id="3.40.50.12790">
    <property type="entry name" value="FHIPEP family, domain 4"/>
    <property type="match status" value="1"/>
</dbReference>
<dbReference type="Gene3D" id="1.10.8.540">
    <property type="entry name" value="FHIPEP family, domain 3"/>
    <property type="match status" value="1"/>
</dbReference>
<feature type="transmembrane region" description="Helical" evidence="8">
    <location>
        <begin position="113"/>
        <end position="131"/>
    </location>
</feature>
<evidence type="ECO:0000256" key="4">
    <source>
        <dbReference type="ARBA" id="ARBA00022692"/>
    </source>
</evidence>
<keyword evidence="9" id="KW-0282">Flagellum</keyword>
<evidence type="ECO:0000256" key="3">
    <source>
        <dbReference type="ARBA" id="ARBA00022475"/>
    </source>
</evidence>
<comment type="similarity">
    <text evidence="2">Belongs to the FHIPEP (flagella/HR/invasion proteins export pore) family.</text>
</comment>
<name>A0A517QPP9_9PLAN</name>
<feature type="transmembrane region" description="Helical" evidence="8">
    <location>
        <begin position="41"/>
        <end position="60"/>
    </location>
</feature>
<dbReference type="AlphaFoldDB" id="A0A517QPP9"/>
<dbReference type="OrthoDB" id="9759185at2"/>
<dbReference type="Gene3D" id="3.40.30.60">
    <property type="entry name" value="FHIPEP family, domain 1"/>
    <property type="match status" value="1"/>
</dbReference>
<evidence type="ECO:0000256" key="7">
    <source>
        <dbReference type="SAM" id="MobiDB-lite"/>
    </source>
</evidence>
<reference evidence="9 10" key="1">
    <citation type="submission" date="2019-02" db="EMBL/GenBank/DDBJ databases">
        <title>Deep-cultivation of Planctomycetes and their phenomic and genomic characterization uncovers novel biology.</title>
        <authorList>
            <person name="Wiegand S."/>
            <person name="Jogler M."/>
            <person name="Boedeker C."/>
            <person name="Pinto D."/>
            <person name="Vollmers J."/>
            <person name="Rivas-Marin E."/>
            <person name="Kohn T."/>
            <person name="Peeters S.H."/>
            <person name="Heuer A."/>
            <person name="Rast P."/>
            <person name="Oberbeckmann S."/>
            <person name="Bunk B."/>
            <person name="Jeske O."/>
            <person name="Meyerdierks A."/>
            <person name="Storesund J.E."/>
            <person name="Kallscheuer N."/>
            <person name="Luecker S."/>
            <person name="Lage O.M."/>
            <person name="Pohl T."/>
            <person name="Merkel B.J."/>
            <person name="Hornburger P."/>
            <person name="Mueller R.-W."/>
            <person name="Bruemmer F."/>
            <person name="Labrenz M."/>
            <person name="Spormann A.M."/>
            <person name="Op den Camp H."/>
            <person name="Overmann J."/>
            <person name="Amann R."/>
            <person name="Jetten M.S.M."/>
            <person name="Mascher T."/>
            <person name="Medema M.H."/>
            <person name="Devos D.P."/>
            <person name="Kaster A.-K."/>
            <person name="Ovreas L."/>
            <person name="Rohde M."/>
            <person name="Galperin M.Y."/>
            <person name="Jogler C."/>
        </authorList>
    </citation>
    <scope>NUCLEOTIDE SEQUENCE [LARGE SCALE GENOMIC DNA]</scope>
    <source>
        <strain evidence="9 10">Mal48</strain>
    </source>
</reference>
<keyword evidence="6 8" id="KW-0472">Membrane</keyword>
<dbReference type="GO" id="GO:0005886">
    <property type="term" value="C:plasma membrane"/>
    <property type="evidence" value="ECO:0007669"/>
    <property type="project" value="UniProtKB-SubCell"/>
</dbReference>
<keyword evidence="3" id="KW-1003">Cell membrane</keyword>
<gene>
    <name evidence="9" type="primary">flhA</name>
    <name evidence="9" type="ORF">Mal48_28270</name>
</gene>
<keyword evidence="4 8" id="KW-0812">Transmembrane</keyword>